<feature type="transmembrane region" description="Helical" evidence="6">
    <location>
        <begin position="227"/>
        <end position="246"/>
    </location>
</feature>
<comment type="subcellular location">
    <subcellularLocation>
        <location evidence="1">Membrane</location>
        <topology evidence="1">Multi-pass membrane protein</topology>
    </subcellularLocation>
</comment>
<dbReference type="InterPro" id="IPR036259">
    <property type="entry name" value="MFS_trans_sf"/>
</dbReference>
<feature type="transmembrane region" description="Helical" evidence="6">
    <location>
        <begin position="162"/>
        <end position="183"/>
    </location>
</feature>
<evidence type="ECO:0000256" key="6">
    <source>
        <dbReference type="SAM" id="Phobius"/>
    </source>
</evidence>
<proteinExistence type="predicted"/>
<feature type="transmembrane region" description="Helical" evidence="6">
    <location>
        <begin position="330"/>
        <end position="347"/>
    </location>
</feature>
<feature type="transmembrane region" description="Helical" evidence="6">
    <location>
        <begin position="367"/>
        <end position="385"/>
    </location>
</feature>
<feature type="transmembrane region" description="Helical" evidence="6">
    <location>
        <begin position="131"/>
        <end position="150"/>
    </location>
</feature>
<feature type="domain" description="Major facilitator superfamily (MFS) profile" evidence="7">
    <location>
        <begin position="61"/>
        <end position="482"/>
    </location>
</feature>
<feature type="transmembrane region" description="Helical" evidence="6">
    <location>
        <begin position="195"/>
        <end position="215"/>
    </location>
</feature>
<protein>
    <submittedName>
        <fullName evidence="9">Vesicular glutamate transporter 3-like</fullName>
    </submittedName>
</protein>
<dbReference type="InterPro" id="IPR020846">
    <property type="entry name" value="MFS_dom"/>
</dbReference>
<keyword evidence="3 6" id="KW-1133">Transmembrane helix</keyword>
<dbReference type="PANTHER" id="PTHR11662">
    <property type="entry name" value="SOLUTE CARRIER FAMILY 17"/>
    <property type="match status" value="1"/>
</dbReference>
<sequence>MRSIQRKQREDIWGLLQEDELQEQVGGENLQKEQEEKEKKVWRRLLEPNCPCCPNLSKRYTIALLSSVGFLISFGIRCNLGVAIVQMISNIHGQGPEFDWSPATIGVVDSSFFWGYLVTQVPGGFLAAKYPANRIFGTAIGVSALLNLLVPAACTVHPGLTIFVRILQGLAEGVTYPACHGIWRHWAPPLERSRLATISFCGSYAGAVIGMPLSGMLTDRIGWQTCFYFYGACGLLWYVFWMWLTFQSPGKHPTISQQELIYLQRSLGNVSNNSSLQLRSIPWKRMLTSMPVYAIIVANFARSWSFYLLLISQPMYFKEVLHFHIDKSGVLGALPHLLMTIVVPIGGQLADMIRRRNLMTTTMVRKVFNCGGFGLEAVFLLVVGYTRNTTVVLIALTLAVGFSGFAISGFNVNHLDIAPRYASILMGMSNGFGTLSGMICPIIVETLTKHSTAEEWEKVFLIASLIHFGGIIFYAVFASGEVQAWAEPPPEAEETSWNPLENVFKDENDQTDRPFATSSKQSSYHTLNLCQETVLKPTKGGSTEASQGE</sequence>
<feature type="region of interest" description="Disordered" evidence="5">
    <location>
        <begin position="505"/>
        <end position="524"/>
    </location>
</feature>
<dbReference type="InterPro" id="IPR050382">
    <property type="entry name" value="MFS_Na/Anion_cotransporter"/>
</dbReference>
<dbReference type="SUPFAM" id="SSF103473">
    <property type="entry name" value="MFS general substrate transporter"/>
    <property type="match status" value="1"/>
</dbReference>
<feature type="transmembrane region" description="Helical" evidence="6">
    <location>
        <begin position="64"/>
        <end position="88"/>
    </location>
</feature>
<feature type="transmembrane region" description="Helical" evidence="6">
    <location>
        <begin position="459"/>
        <end position="477"/>
    </location>
</feature>
<keyword evidence="4 6" id="KW-0472">Membrane</keyword>
<evidence type="ECO:0000256" key="5">
    <source>
        <dbReference type="SAM" id="MobiDB-lite"/>
    </source>
</evidence>
<name>A0ABM1SPU4_LIMPO</name>
<feature type="transmembrane region" description="Helical" evidence="6">
    <location>
        <begin position="292"/>
        <end position="310"/>
    </location>
</feature>
<keyword evidence="2 6" id="KW-0812">Transmembrane</keyword>
<organism evidence="8 9">
    <name type="scientific">Limulus polyphemus</name>
    <name type="common">Atlantic horseshoe crab</name>
    <dbReference type="NCBI Taxonomy" id="6850"/>
    <lineage>
        <taxon>Eukaryota</taxon>
        <taxon>Metazoa</taxon>
        <taxon>Ecdysozoa</taxon>
        <taxon>Arthropoda</taxon>
        <taxon>Chelicerata</taxon>
        <taxon>Merostomata</taxon>
        <taxon>Xiphosura</taxon>
        <taxon>Limulidae</taxon>
        <taxon>Limulus</taxon>
    </lineage>
</organism>
<reference evidence="9" key="1">
    <citation type="submission" date="2025-08" db="UniProtKB">
        <authorList>
            <consortium name="RefSeq"/>
        </authorList>
    </citation>
    <scope>IDENTIFICATION</scope>
    <source>
        <tissue evidence="9">Muscle</tissue>
    </source>
</reference>
<dbReference type="InterPro" id="IPR011701">
    <property type="entry name" value="MFS"/>
</dbReference>
<evidence type="ECO:0000313" key="9">
    <source>
        <dbReference type="RefSeq" id="XP_022245650.1"/>
    </source>
</evidence>
<evidence type="ECO:0000256" key="1">
    <source>
        <dbReference type="ARBA" id="ARBA00004141"/>
    </source>
</evidence>
<keyword evidence="8" id="KW-1185">Reference proteome</keyword>
<dbReference type="RefSeq" id="XP_022245650.1">
    <property type="nucleotide sequence ID" value="XM_022389942.1"/>
</dbReference>
<dbReference type="CDD" id="cd17382">
    <property type="entry name" value="MFS_SLC17A6_7_8_VGluT"/>
    <property type="match status" value="1"/>
</dbReference>
<evidence type="ECO:0000259" key="7">
    <source>
        <dbReference type="PROSITE" id="PS50850"/>
    </source>
</evidence>
<feature type="transmembrane region" description="Helical" evidence="6">
    <location>
        <begin position="391"/>
        <end position="412"/>
    </location>
</feature>
<evidence type="ECO:0000256" key="3">
    <source>
        <dbReference type="ARBA" id="ARBA00022989"/>
    </source>
</evidence>
<dbReference type="PROSITE" id="PS50850">
    <property type="entry name" value="MFS"/>
    <property type="match status" value="1"/>
</dbReference>
<evidence type="ECO:0000256" key="2">
    <source>
        <dbReference type="ARBA" id="ARBA00022692"/>
    </source>
</evidence>
<dbReference type="Gene3D" id="1.20.1250.20">
    <property type="entry name" value="MFS general substrate transporter like domains"/>
    <property type="match status" value="2"/>
</dbReference>
<dbReference type="PANTHER" id="PTHR11662:SF456">
    <property type="entry name" value="VESICULAR GLUTAMATE TRANSPORTER, ISOFORM A"/>
    <property type="match status" value="1"/>
</dbReference>
<accession>A0ABM1SPU4</accession>
<dbReference type="Proteomes" id="UP000694941">
    <property type="component" value="Unplaced"/>
</dbReference>
<dbReference type="GeneID" id="106462626"/>
<evidence type="ECO:0000313" key="8">
    <source>
        <dbReference type="Proteomes" id="UP000694941"/>
    </source>
</evidence>
<evidence type="ECO:0000256" key="4">
    <source>
        <dbReference type="ARBA" id="ARBA00023136"/>
    </source>
</evidence>
<dbReference type="Pfam" id="PF07690">
    <property type="entry name" value="MFS_1"/>
    <property type="match status" value="1"/>
</dbReference>
<feature type="transmembrane region" description="Helical" evidence="6">
    <location>
        <begin position="100"/>
        <end position="119"/>
    </location>
</feature>
<feature type="transmembrane region" description="Helical" evidence="6">
    <location>
        <begin position="424"/>
        <end position="444"/>
    </location>
</feature>
<gene>
    <name evidence="9" type="primary">LOC106462626</name>
</gene>